<dbReference type="AlphaFoldDB" id="A0AAE1N5W0"/>
<reference evidence="2" key="1">
    <citation type="submission" date="2023-10" db="EMBL/GenBank/DDBJ databases">
        <title>Chromosome-level genome of the transformable northern wattle, Acacia crassicarpa.</title>
        <authorList>
            <person name="Massaro I."/>
            <person name="Sinha N.R."/>
            <person name="Poethig S."/>
            <person name="Leichty A.R."/>
        </authorList>
    </citation>
    <scope>NUCLEOTIDE SEQUENCE</scope>
    <source>
        <strain evidence="2">Acra3RX</strain>
        <tissue evidence="2">Leaf</tissue>
    </source>
</reference>
<proteinExistence type="predicted"/>
<evidence type="ECO:0008006" key="4">
    <source>
        <dbReference type="Google" id="ProtNLM"/>
    </source>
</evidence>
<sequence length="367" mass="40433">MDESEKKKQVRFREPPSVPFLWELKPGFPKKDWKPEPPSSCSSSSTYSSSSAAASISQVPKSPTKLVTSIPFAWEEKPGTPIPHFSFNSEAKIIDMAFSSSPPPPPPPYSSSSVVAAAASVSQAPQLPIKQIASIPFAWEEKPGTPIPHFSFNSEVKIIDMESSPSSAYHVACKESSCDSDFDEGSDIDDSVIIRMEPESSGYTDPSLLENFVVASDKFSTEQIVKSPCSSPASENGTSTSSYETGRSSLVGASFLESLFPLFPPKTEFLEKDGSSSNPLEVKESRDFDGDEDNNRSGMLRKPPTLGELIMMSRRRSYRRKVVQMSNWDLQRSIRKKEASGCFMFVSGCNMIEGLFDKKLFPRLKLV</sequence>
<feature type="region of interest" description="Disordered" evidence="1">
    <location>
        <begin position="23"/>
        <end position="63"/>
    </location>
</feature>
<dbReference type="PANTHER" id="PTHR37767:SF1">
    <property type="entry name" value="HYDROXYPROLINE-RICH GLYCOPROTEIN FAMILY PROTEIN"/>
    <property type="match status" value="1"/>
</dbReference>
<comment type="caution">
    <text evidence="2">The sequence shown here is derived from an EMBL/GenBank/DDBJ whole genome shotgun (WGS) entry which is preliminary data.</text>
</comment>
<feature type="compositionally biased region" description="Low complexity" evidence="1">
    <location>
        <begin position="39"/>
        <end position="57"/>
    </location>
</feature>
<dbReference type="EMBL" id="JAWXYG010000001">
    <property type="protein sequence ID" value="KAK4283195.1"/>
    <property type="molecule type" value="Genomic_DNA"/>
</dbReference>
<gene>
    <name evidence="2" type="ORF">QN277_000172</name>
</gene>
<organism evidence="2 3">
    <name type="scientific">Acacia crassicarpa</name>
    <name type="common">northern wattle</name>
    <dbReference type="NCBI Taxonomy" id="499986"/>
    <lineage>
        <taxon>Eukaryota</taxon>
        <taxon>Viridiplantae</taxon>
        <taxon>Streptophyta</taxon>
        <taxon>Embryophyta</taxon>
        <taxon>Tracheophyta</taxon>
        <taxon>Spermatophyta</taxon>
        <taxon>Magnoliopsida</taxon>
        <taxon>eudicotyledons</taxon>
        <taxon>Gunneridae</taxon>
        <taxon>Pentapetalae</taxon>
        <taxon>rosids</taxon>
        <taxon>fabids</taxon>
        <taxon>Fabales</taxon>
        <taxon>Fabaceae</taxon>
        <taxon>Caesalpinioideae</taxon>
        <taxon>mimosoid clade</taxon>
        <taxon>Acacieae</taxon>
        <taxon>Acacia</taxon>
    </lineage>
</organism>
<name>A0AAE1N5W0_9FABA</name>
<feature type="region of interest" description="Disordered" evidence="1">
    <location>
        <begin position="224"/>
        <end position="245"/>
    </location>
</feature>
<evidence type="ECO:0000313" key="2">
    <source>
        <dbReference type="EMBL" id="KAK4283195.1"/>
    </source>
</evidence>
<dbReference type="PANTHER" id="PTHR37767">
    <property type="entry name" value="HYDROXYPROLINE-RICH GLYCOPROTEIN FAMILY PROTEIN"/>
    <property type="match status" value="1"/>
</dbReference>
<feature type="region of interest" description="Disordered" evidence="1">
    <location>
        <begin position="270"/>
        <end position="304"/>
    </location>
</feature>
<dbReference type="Proteomes" id="UP001293593">
    <property type="component" value="Unassembled WGS sequence"/>
</dbReference>
<keyword evidence="3" id="KW-1185">Reference proteome</keyword>
<evidence type="ECO:0000256" key="1">
    <source>
        <dbReference type="SAM" id="MobiDB-lite"/>
    </source>
</evidence>
<evidence type="ECO:0000313" key="3">
    <source>
        <dbReference type="Proteomes" id="UP001293593"/>
    </source>
</evidence>
<protein>
    <recommendedName>
        <fullName evidence="4">Hydroxyproline-rich glycoprotein family protein</fullName>
    </recommendedName>
</protein>
<accession>A0AAE1N5W0</accession>